<evidence type="ECO:0000313" key="2">
    <source>
        <dbReference type="EMBL" id="KAF7414822.1"/>
    </source>
</evidence>
<feature type="compositionally biased region" description="Basic and acidic residues" evidence="1">
    <location>
        <begin position="74"/>
        <end position="105"/>
    </location>
</feature>
<accession>A0A834U320</accession>
<feature type="region of interest" description="Disordered" evidence="1">
    <location>
        <begin position="74"/>
        <end position="113"/>
    </location>
</feature>
<dbReference type="AlphaFoldDB" id="A0A834U320"/>
<keyword evidence="3" id="KW-1185">Reference proteome</keyword>
<reference evidence="2" key="1">
    <citation type="journal article" date="2020" name="G3 (Bethesda)">
        <title>High-Quality Assemblies for Three Invasive Social Wasps from the &lt;i&gt;Vespula&lt;/i&gt; Genus.</title>
        <authorList>
            <person name="Harrop T.W.R."/>
            <person name="Guhlin J."/>
            <person name="McLaughlin G.M."/>
            <person name="Permina E."/>
            <person name="Stockwell P."/>
            <person name="Gilligan J."/>
            <person name="Le Lec M.F."/>
            <person name="Gruber M.A.M."/>
            <person name="Quinn O."/>
            <person name="Lovegrove M."/>
            <person name="Duncan E.J."/>
            <person name="Remnant E.J."/>
            <person name="Van Eeckhoven J."/>
            <person name="Graham B."/>
            <person name="Knapp R.A."/>
            <person name="Langford K.W."/>
            <person name="Kronenberg Z."/>
            <person name="Press M.O."/>
            <person name="Eacker S.M."/>
            <person name="Wilson-Rankin E.E."/>
            <person name="Purcell J."/>
            <person name="Lester P.J."/>
            <person name="Dearden P.K."/>
        </authorList>
    </citation>
    <scope>NUCLEOTIDE SEQUENCE</scope>
    <source>
        <strain evidence="2">Linc-1</strain>
    </source>
</reference>
<dbReference type="EMBL" id="JACSDZ010000002">
    <property type="protein sequence ID" value="KAF7414822.1"/>
    <property type="molecule type" value="Genomic_DNA"/>
</dbReference>
<name>A0A834U320_VESGE</name>
<proteinExistence type="predicted"/>
<dbReference type="Proteomes" id="UP000617340">
    <property type="component" value="Unassembled WGS sequence"/>
</dbReference>
<evidence type="ECO:0000313" key="3">
    <source>
        <dbReference type="Proteomes" id="UP000617340"/>
    </source>
</evidence>
<evidence type="ECO:0000256" key="1">
    <source>
        <dbReference type="SAM" id="MobiDB-lite"/>
    </source>
</evidence>
<sequence>MTLLGPVRLKTCIYFLIQTRNSEYSGNVLYEKCNVDASFQRFITERNLEARTWTELARDYARRWQSSIERIERSVGDDDDEIGRGWRRDGGGRGAEESKERESKQTRFYLIDQ</sequence>
<organism evidence="2 3">
    <name type="scientific">Vespula germanica</name>
    <name type="common">German yellow jacket</name>
    <name type="synonym">Paravespula germanica</name>
    <dbReference type="NCBI Taxonomy" id="30212"/>
    <lineage>
        <taxon>Eukaryota</taxon>
        <taxon>Metazoa</taxon>
        <taxon>Ecdysozoa</taxon>
        <taxon>Arthropoda</taxon>
        <taxon>Hexapoda</taxon>
        <taxon>Insecta</taxon>
        <taxon>Pterygota</taxon>
        <taxon>Neoptera</taxon>
        <taxon>Endopterygota</taxon>
        <taxon>Hymenoptera</taxon>
        <taxon>Apocrita</taxon>
        <taxon>Aculeata</taxon>
        <taxon>Vespoidea</taxon>
        <taxon>Vespidae</taxon>
        <taxon>Vespinae</taxon>
        <taxon>Vespula</taxon>
    </lineage>
</organism>
<comment type="caution">
    <text evidence="2">The sequence shown here is derived from an EMBL/GenBank/DDBJ whole genome shotgun (WGS) entry which is preliminary data.</text>
</comment>
<gene>
    <name evidence="2" type="ORF">HZH68_003311</name>
</gene>
<protein>
    <submittedName>
        <fullName evidence="2">Uncharacterized protein</fullName>
    </submittedName>
</protein>